<evidence type="ECO:0000313" key="3">
    <source>
        <dbReference type="Proteomes" id="UP000196475"/>
    </source>
</evidence>
<keyword evidence="1" id="KW-0812">Transmembrane</keyword>
<protein>
    <submittedName>
        <fullName evidence="2">Uncharacterized protein</fullName>
    </submittedName>
</protein>
<feature type="transmembrane region" description="Helical" evidence="1">
    <location>
        <begin position="15"/>
        <end position="37"/>
    </location>
</feature>
<keyword evidence="1" id="KW-1133">Transmembrane helix</keyword>
<accession>A0A1Y3PMV5</accession>
<name>A0A1Y3PMV5_9BACI</name>
<dbReference type="Proteomes" id="UP000196475">
    <property type="component" value="Unassembled WGS sequence"/>
</dbReference>
<evidence type="ECO:0000256" key="1">
    <source>
        <dbReference type="SAM" id="Phobius"/>
    </source>
</evidence>
<feature type="transmembrane region" description="Helical" evidence="1">
    <location>
        <begin position="96"/>
        <end position="117"/>
    </location>
</feature>
<comment type="caution">
    <text evidence="2">The sequence shown here is derived from an EMBL/GenBank/DDBJ whole genome shotgun (WGS) entry which is preliminary data.</text>
</comment>
<gene>
    <name evidence="2" type="ORF">BAA01_00085</name>
</gene>
<evidence type="ECO:0000313" key="2">
    <source>
        <dbReference type="EMBL" id="OUM88712.1"/>
    </source>
</evidence>
<feature type="transmembrane region" description="Helical" evidence="1">
    <location>
        <begin position="147"/>
        <end position="166"/>
    </location>
</feature>
<proteinExistence type="predicted"/>
<dbReference type="AlphaFoldDB" id="A0A1Y3PMV5"/>
<feature type="transmembrane region" description="Helical" evidence="1">
    <location>
        <begin position="173"/>
        <end position="191"/>
    </location>
</feature>
<reference evidence="3" key="1">
    <citation type="submission" date="2016-06" db="EMBL/GenBank/DDBJ databases">
        <authorList>
            <person name="Nascimento L."/>
            <person name="Pereira R.V."/>
            <person name="Martins L.F."/>
            <person name="Quaggio R.B."/>
            <person name="Silva A.M."/>
            <person name="Setubal J.C."/>
        </authorList>
    </citation>
    <scope>NUCLEOTIDE SEQUENCE [LARGE SCALE GENOMIC DNA]</scope>
</reference>
<sequence length="333" mass="35586">MADTVERRAVIDSRFGLSGAPAVVSQVLAWLLGLGIWRPLRAWLPAVTGLDAVVSKSELATAIHASLWTSGASLLLAGLVAALLRQQHGSGPANSFLAAVLTFPLYVPVMALGWSILVVERVLGRSVSLAAALGRFVNTLLRKPRGLFYPACLGAAVTFAILKLPLAPGVVRALCLGGLPIIAALSVLWMYNWTFDPLAALDGIKSVWDTVLTLSGELRKQQIAAAVAAKDPARVAREYETVRRLVEKFARAADTLTGSHLVTPLTVHVFVLLLVLVTAGMSVMFAVAYQGLHAIDPGQLVVAPGHDTFLDFLHLSVRTLLFSDDRYVYPEGP</sequence>
<feature type="transmembrane region" description="Helical" evidence="1">
    <location>
        <begin position="265"/>
        <end position="289"/>
    </location>
</feature>
<organism evidence="2 3">
    <name type="scientific">Bacillus thermozeamaize</name>
    <dbReference type="NCBI Taxonomy" id="230954"/>
    <lineage>
        <taxon>Bacteria</taxon>
        <taxon>Bacillati</taxon>
        <taxon>Bacillota</taxon>
        <taxon>Bacilli</taxon>
        <taxon>Bacillales</taxon>
        <taxon>Bacillaceae</taxon>
        <taxon>Bacillus</taxon>
    </lineage>
</organism>
<dbReference type="EMBL" id="LZRT01000057">
    <property type="protein sequence ID" value="OUM88712.1"/>
    <property type="molecule type" value="Genomic_DNA"/>
</dbReference>
<keyword evidence="1" id="KW-0472">Membrane</keyword>
<feature type="transmembrane region" description="Helical" evidence="1">
    <location>
        <begin position="65"/>
        <end position="84"/>
    </location>
</feature>